<keyword evidence="4 8" id="KW-0812">Transmembrane</keyword>
<dbReference type="InterPro" id="IPR037066">
    <property type="entry name" value="Plug_dom_sf"/>
</dbReference>
<organism evidence="12 13">
    <name type="scientific">Sphingobacterium hungaricum</name>
    <dbReference type="NCBI Taxonomy" id="2082723"/>
    <lineage>
        <taxon>Bacteria</taxon>
        <taxon>Pseudomonadati</taxon>
        <taxon>Bacteroidota</taxon>
        <taxon>Sphingobacteriia</taxon>
        <taxon>Sphingobacteriales</taxon>
        <taxon>Sphingobacteriaceae</taxon>
        <taxon>Sphingobacterium</taxon>
    </lineage>
</organism>
<keyword evidence="13" id="KW-1185">Reference proteome</keyword>
<dbReference type="SUPFAM" id="SSF49464">
    <property type="entry name" value="Carboxypeptidase regulatory domain-like"/>
    <property type="match status" value="1"/>
</dbReference>
<dbReference type="Gene3D" id="2.60.40.1120">
    <property type="entry name" value="Carboxypeptidase-like, regulatory domain"/>
    <property type="match status" value="1"/>
</dbReference>
<comment type="similarity">
    <text evidence="8 9">Belongs to the TonB-dependent receptor family.</text>
</comment>
<evidence type="ECO:0000259" key="11">
    <source>
        <dbReference type="Pfam" id="PF07715"/>
    </source>
</evidence>
<gene>
    <name evidence="12" type="ORF">C4F49_15250</name>
</gene>
<evidence type="ECO:0000256" key="4">
    <source>
        <dbReference type="ARBA" id="ARBA00022692"/>
    </source>
</evidence>
<keyword evidence="7 8" id="KW-0998">Cell outer membrane</keyword>
<keyword evidence="2 8" id="KW-0813">Transport</keyword>
<evidence type="ECO:0000256" key="6">
    <source>
        <dbReference type="ARBA" id="ARBA00023136"/>
    </source>
</evidence>
<keyword evidence="5 9" id="KW-0798">TonB box</keyword>
<feature type="domain" description="TonB-dependent receptor-like beta-barrel" evidence="10">
    <location>
        <begin position="519"/>
        <end position="1012"/>
    </location>
</feature>
<evidence type="ECO:0000256" key="7">
    <source>
        <dbReference type="ARBA" id="ARBA00023237"/>
    </source>
</evidence>
<evidence type="ECO:0000256" key="9">
    <source>
        <dbReference type="RuleBase" id="RU003357"/>
    </source>
</evidence>
<dbReference type="SUPFAM" id="SSF56935">
    <property type="entry name" value="Porins"/>
    <property type="match status" value="1"/>
</dbReference>
<dbReference type="InterPro" id="IPR012910">
    <property type="entry name" value="Plug_dom"/>
</dbReference>
<dbReference type="GO" id="GO:0009279">
    <property type="term" value="C:cell outer membrane"/>
    <property type="evidence" value="ECO:0007669"/>
    <property type="project" value="UniProtKB-SubCell"/>
</dbReference>
<protein>
    <submittedName>
        <fullName evidence="12">SusC/RagA family TonB-linked outer membrane protein</fullName>
    </submittedName>
</protein>
<dbReference type="InterPro" id="IPR036942">
    <property type="entry name" value="Beta-barrel_TonB_sf"/>
</dbReference>
<proteinExistence type="inferred from homology"/>
<evidence type="ECO:0000256" key="3">
    <source>
        <dbReference type="ARBA" id="ARBA00022452"/>
    </source>
</evidence>
<dbReference type="Gene3D" id="2.40.170.20">
    <property type="entry name" value="TonB-dependent receptor, beta-barrel domain"/>
    <property type="match status" value="1"/>
</dbReference>
<dbReference type="AlphaFoldDB" id="A0A928V0U3"/>
<accession>A0A928V0U3</accession>
<evidence type="ECO:0000256" key="8">
    <source>
        <dbReference type="PROSITE-ProRule" id="PRU01360"/>
    </source>
</evidence>
<dbReference type="Pfam" id="PF07715">
    <property type="entry name" value="Plug"/>
    <property type="match status" value="1"/>
</dbReference>
<evidence type="ECO:0000313" key="12">
    <source>
        <dbReference type="EMBL" id="MBE8715040.1"/>
    </source>
</evidence>
<dbReference type="PROSITE" id="PS52016">
    <property type="entry name" value="TONB_DEPENDENT_REC_3"/>
    <property type="match status" value="1"/>
</dbReference>
<evidence type="ECO:0000256" key="1">
    <source>
        <dbReference type="ARBA" id="ARBA00004571"/>
    </source>
</evidence>
<dbReference type="InterPro" id="IPR000531">
    <property type="entry name" value="Beta-barrel_TonB"/>
</dbReference>
<sequence>MKKLTTFNSIDLKIVYRKIPLLSTLFILLISNPLSSKNLAVGDMVVSKDFKQNTIIGKIVDKNGAPIPGATIQEKGTNNTTSSDIDGNYAINVSSNAVIIIIRIIGHKTVEVKATNASLITMEIEDNSLEEVIVVGYGTQKRKDLTGAVDQIGAEAIGNRPTTSFGQTMQGLIPNLNVGIANGNPSTNASFNVRGTTSIVWNTSTSAFESSLGSPLILVDGVTGDVNNINPEDIETVTVLKDAASASIYGARAAFGVILITTKSGKSGRSQIDYSNSFQWSSPTAIPNILDAKTIQEGIIGAYANRGLSVPTNEELKLEKIIEYMNDPVNVDPYFMNGNSIVWVGNVNPYEEGLAKSAPMQKHNLSISGGNENTTYYGSFGFQNQDGIYKINTDNLKRINANLNVSSQINNYFKIDFRTQYNNSTYNEPRSPVGKGGWWTAMSQDPGRNVNMPMKTPEDSPVGVMYTDNILSFMDYGATEGENISNLILTASPRITILPQWSVQADISYKNYELDNKQFVPLLTRVENSWTSFTNVHTNPSYVSRYNAQSNQYTINIFSDYSKTIAKDHNLRAMLGFNQEWYTDFYTDASRQDVNPNIPTMSQAQGVQTVTDGESHWAIRAMFYRLTYDYKGKYLIQSNGRYDGTSRFGTEDRFAFFPTVSAGWVVSEEEFASNWNPYVSFFKLRGSYGSLGNQNVPNYSYLLYYNTQSNLAYLFNGVRTLYVQPPGLVDPNLTWETATSANIGVDFQLFNKWDFTFDWYSRTTSDILAPAEQLPATLGANVPLSNSGEIQTQGWEFSTTYRNKTNFGLSYDFRLTLSDYKSKVNNFNGNDNKLLSQFYDGMNIGQIWGFETYGLFQTQEEIDNAPKQTKISSSIWYPGYVRYTDLNGDGEISTGTNNVNDPGDRKVIGNSTPRYQYGFTTNLNYKGFDFNLFIQGVGKRDLWISNNLFWGAGTTGTYEVYNDSWTPENTDAYYPIYVNAGQNRNVQTRYLQNGAYLRIKNIALGYTIPKEVTEKMYFKKLRIFTSAFDLLEFKSVPDTFDPELTGMDYPIMRSYAFGIQASF</sequence>
<comment type="caution">
    <text evidence="12">The sequence shown here is derived from an EMBL/GenBank/DDBJ whole genome shotgun (WGS) entry which is preliminary data.</text>
</comment>
<evidence type="ECO:0000259" key="10">
    <source>
        <dbReference type="Pfam" id="PF00593"/>
    </source>
</evidence>
<dbReference type="Pfam" id="PF13715">
    <property type="entry name" value="CarbopepD_reg_2"/>
    <property type="match status" value="1"/>
</dbReference>
<comment type="subcellular location">
    <subcellularLocation>
        <location evidence="1 8">Cell outer membrane</location>
        <topology evidence="1 8">Multi-pass membrane protein</topology>
    </subcellularLocation>
</comment>
<dbReference type="InterPro" id="IPR023997">
    <property type="entry name" value="TonB-dep_OMP_SusC/RagA_CS"/>
</dbReference>
<keyword evidence="3 8" id="KW-1134">Transmembrane beta strand</keyword>
<dbReference type="InterPro" id="IPR023996">
    <property type="entry name" value="TonB-dep_OMP_SusC/RagA"/>
</dbReference>
<evidence type="ECO:0000256" key="2">
    <source>
        <dbReference type="ARBA" id="ARBA00022448"/>
    </source>
</evidence>
<dbReference type="Proteomes" id="UP000616201">
    <property type="component" value="Unassembled WGS sequence"/>
</dbReference>
<dbReference type="EMBL" id="PRDK01000009">
    <property type="protein sequence ID" value="MBE8715040.1"/>
    <property type="molecule type" value="Genomic_DNA"/>
</dbReference>
<dbReference type="Gene3D" id="2.170.130.10">
    <property type="entry name" value="TonB-dependent receptor, plug domain"/>
    <property type="match status" value="1"/>
</dbReference>
<keyword evidence="6 8" id="KW-0472">Membrane</keyword>
<dbReference type="NCBIfam" id="TIGR04056">
    <property type="entry name" value="OMP_RagA_SusC"/>
    <property type="match status" value="1"/>
</dbReference>
<dbReference type="InterPro" id="IPR039426">
    <property type="entry name" value="TonB-dep_rcpt-like"/>
</dbReference>
<dbReference type="NCBIfam" id="TIGR04057">
    <property type="entry name" value="SusC_RagA_signa"/>
    <property type="match status" value="1"/>
</dbReference>
<evidence type="ECO:0000313" key="13">
    <source>
        <dbReference type="Proteomes" id="UP000616201"/>
    </source>
</evidence>
<evidence type="ECO:0000256" key="5">
    <source>
        <dbReference type="ARBA" id="ARBA00023077"/>
    </source>
</evidence>
<dbReference type="InterPro" id="IPR008969">
    <property type="entry name" value="CarboxyPept-like_regulatory"/>
</dbReference>
<name>A0A928V0U3_9SPHI</name>
<reference evidence="12" key="1">
    <citation type="submission" date="2018-02" db="EMBL/GenBank/DDBJ databases">
        <authorList>
            <person name="Vasarhelyi B.M."/>
            <person name="Deshmukh S."/>
            <person name="Balint B."/>
            <person name="Kukolya J."/>
        </authorList>
    </citation>
    <scope>NUCLEOTIDE SEQUENCE</scope>
    <source>
        <strain evidence="12">KB22</strain>
    </source>
</reference>
<dbReference type="RefSeq" id="WP_196936892.1">
    <property type="nucleotide sequence ID" value="NZ_MU158698.1"/>
</dbReference>
<feature type="domain" description="TonB-dependent receptor plug" evidence="11">
    <location>
        <begin position="142"/>
        <end position="257"/>
    </location>
</feature>
<dbReference type="Pfam" id="PF00593">
    <property type="entry name" value="TonB_dep_Rec_b-barrel"/>
    <property type="match status" value="1"/>
</dbReference>